<feature type="domain" description="DUF4365" evidence="2">
    <location>
        <begin position="11"/>
        <end position="141"/>
    </location>
</feature>
<dbReference type="SUPFAM" id="SSF48452">
    <property type="entry name" value="TPR-like"/>
    <property type="match status" value="1"/>
</dbReference>
<evidence type="ECO:0000313" key="4">
    <source>
        <dbReference type="Proteomes" id="UP001203342"/>
    </source>
</evidence>
<evidence type="ECO:0000256" key="1">
    <source>
        <dbReference type="PROSITE-ProRule" id="PRU00339"/>
    </source>
</evidence>
<gene>
    <name evidence="3" type="ORF">NAT47_06040</name>
</gene>
<dbReference type="Gene3D" id="1.25.40.10">
    <property type="entry name" value="Tetratricopeptide repeat domain"/>
    <property type="match status" value="1"/>
</dbReference>
<protein>
    <submittedName>
        <fullName evidence="3">DUF4365 domain-containing protein</fullName>
    </submittedName>
</protein>
<dbReference type="RefSeq" id="WP_250581450.1">
    <property type="nucleotide sequence ID" value="NZ_JAMLJN010000004.1"/>
</dbReference>
<dbReference type="InterPro" id="IPR011990">
    <property type="entry name" value="TPR-like_helical_dom_sf"/>
</dbReference>
<dbReference type="InterPro" id="IPR025375">
    <property type="entry name" value="DUF4365"/>
</dbReference>
<reference evidence="3 4" key="1">
    <citation type="submission" date="2022-05" db="EMBL/GenBank/DDBJ databases">
        <title>Flavobacterium sp., isolated from activated sludge.</title>
        <authorList>
            <person name="Ran Q."/>
        </authorList>
    </citation>
    <scope>NUCLEOTIDE SEQUENCE [LARGE SCALE GENOMIC DNA]</scope>
    <source>
        <strain evidence="3 4">HXWNR69</strain>
    </source>
</reference>
<feature type="repeat" description="TPR" evidence="1">
    <location>
        <begin position="357"/>
        <end position="390"/>
    </location>
</feature>
<organism evidence="3 4">
    <name type="scientific">Flavobacterium fragile</name>
    <dbReference type="NCBI Taxonomy" id="2949085"/>
    <lineage>
        <taxon>Bacteria</taxon>
        <taxon>Pseudomonadati</taxon>
        <taxon>Bacteroidota</taxon>
        <taxon>Flavobacteriia</taxon>
        <taxon>Flavobacteriales</taxon>
        <taxon>Flavobacteriaceae</taxon>
        <taxon>Flavobacterium</taxon>
    </lineage>
</organism>
<evidence type="ECO:0000259" key="2">
    <source>
        <dbReference type="Pfam" id="PF14280"/>
    </source>
</evidence>
<dbReference type="PROSITE" id="PS50005">
    <property type="entry name" value="TPR"/>
    <property type="match status" value="1"/>
</dbReference>
<keyword evidence="1" id="KW-0802">TPR repeat</keyword>
<comment type="caution">
    <text evidence="3">The sequence shown here is derived from an EMBL/GenBank/DDBJ whole genome shotgun (WGS) entry which is preliminary data.</text>
</comment>
<dbReference type="Proteomes" id="UP001203342">
    <property type="component" value="Unassembled WGS sequence"/>
</dbReference>
<accession>A0ABT0TG56</accession>
<dbReference type="Pfam" id="PF14280">
    <property type="entry name" value="DUF4365"/>
    <property type="match status" value="1"/>
</dbReference>
<name>A0ABT0TG56_9FLAO</name>
<keyword evidence="4" id="KW-1185">Reference proteome</keyword>
<dbReference type="InterPro" id="IPR019734">
    <property type="entry name" value="TPR_rpt"/>
</dbReference>
<sequence>MGQRTRNHLIEDESRLFFKKSLPKFWVCRDKNDDYGIDCEVEIFDNIGNSTGLVFWVQLKGTDSDKNKTIKSISFKNEKIIQFINYDIPVLIVRYSSHKKAFYCRWSQNITNFKTENKYINVLFFENNLWNETSHQDIIDYLQRQLFIKQGKIKFPIKTFVEREDYDENRTIIPFSNITIIKNCIQTKNNYFKLTKISNDSILQIKVDKDQIVLSFTDFVFARMKINFSNLQEHHYEELTKYILITFAQALFDIGKNNLGNDVIFENGLLAIIKQKKDFIINILHHLIEGNYFEETLKELSQFFKVSDDDNLIEIIMSVILISIKKDFNEDKLLIYEDFLVEQLETAKIKKDKLSISTALYNLGNHFRSSKKYEISLKYYLEARKYNPEYKNQAYYYYEMAGVLFLLKKFYFASKFYSKSIELQTDCFLAKALLADSVMFLGDYSSAVNIIDEFLTENVNNIHIDEWVLKYSCLKSLLDSGYPSLQKRDEENAIKFTKKGEFEKALEYDFLYDLAWFNLGVQESKKDNVENAFIAFSFSALLRNGDLEAWKNATLCGLNEKIGLNLLVTVIRTAYFYNGQNYITSVFNDLKIYYPNSLDFIMELIDNTIEDNTEETTTIRYFENENKYTKIDLKPNS</sequence>
<dbReference type="SMART" id="SM00028">
    <property type="entry name" value="TPR"/>
    <property type="match status" value="2"/>
</dbReference>
<evidence type="ECO:0000313" key="3">
    <source>
        <dbReference type="EMBL" id="MCL9769970.1"/>
    </source>
</evidence>
<dbReference type="EMBL" id="JAMLJN010000004">
    <property type="protein sequence ID" value="MCL9769970.1"/>
    <property type="molecule type" value="Genomic_DNA"/>
</dbReference>
<proteinExistence type="predicted"/>